<dbReference type="InterPro" id="IPR013187">
    <property type="entry name" value="F-box-assoc_dom_typ3"/>
</dbReference>
<dbReference type="PANTHER" id="PTHR31672:SF13">
    <property type="entry name" value="F-BOX PROTEIN CPR30-LIKE"/>
    <property type="match status" value="1"/>
</dbReference>
<feature type="domain" description="F-box" evidence="1">
    <location>
        <begin position="17"/>
        <end position="62"/>
    </location>
</feature>
<feature type="non-terminal residue" evidence="2">
    <location>
        <position position="1"/>
    </location>
</feature>
<name>A0A5J9T2T6_9POAL</name>
<dbReference type="SUPFAM" id="SSF69322">
    <property type="entry name" value="Tricorn protease domain 2"/>
    <property type="match status" value="1"/>
</dbReference>
<dbReference type="InterPro" id="IPR017451">
    <property type="entry name" value="F-box-assoc_interact_dom"/>
</dbReference>
<accession>A0A5J9T2T6</accession>
<protein>
    <recommendedName>
        <fullName evidence="1">F-box domain-containing protein</fullName>
    </recommendedName>
</protein>
<dbReference type="InterPro" id="IPR001810">
    <property type="entry name" value="F-box_dom"/>
</dbReference>
<evidence type="ECO:0000313" key="2">
    <source>
        <dbReference type="EMBL" id="TVU05584.1"/>
    </source>
</evidence>
<dbReference type="InterPro" id="IPR006527">
    <property type="entry name" value="F-box-assoc_dom_typ1"/>
</dbReference>
<comment type="caution">
    <text evidence="2">The sequence shown here is derived from an EMBL/GenBank/DDBJ whole genome shotgun (WGS) entry which is preliminary data.</text>
</comment>
<dbReference type="Pfam" id="PF00646">
    <property type="entry name" value="F-box"/>
    <property type="match status" value="2"/>
</dbReference>
<evidence type="ECO:0000313" key="3">
    <source>
        <dbReference type="Proteomes" id="UP000324897"/>
    </source>
</evidence>
<dbReference type="SMART" id="SM00256">
    <property type="entry name" value="FBOX"/>
    <property type="match status" value="2"/>
</dbReference>
<dbReference type="SUPFAM" id="SSF81383">
    <property type="entry name" value="F-box domain"/>
    <property type="match status" value="2"/>
</dbReference>
<keyword evidence="3" id="KW-1185">Reference proteome</keyword>
<dbReference type="Gene3D" id="1.20.1280.50">
    <property type="match status" value="1"/>
</dbReference>
<dbReference type="OrthoDB" id="597540at2759"/>
<dbReference type="Proteomes" id="UP000324897">
    <property type="component" value="Unassembled WGS sequence"/>
</dbReference>
<dbReference type="Pfam" id="PF07734">
    <property type="entry name" value="FBA_1"/>
    <property type="match status" value="1"/>
</dbReference>
<dbReference type="CDD" id="cd22157">
    <property type="entry name" value="F-box_AtFBW1-like"/>
    <property type="match status" value="1"/>
</dbReference>
<organism evidence="2 3">
    <name type="scientific">Eragrostis curvula</name>
    <name type="common">weeping love grass</name>
    <dbReference type="NCBI Taxonomy" id="38414"/>
    <lineage>
        <taxon>Eukaryota</taxon>
        <taxon>Viridiplantae</taxon>
        <taxon>Streptophyta</taxon>
        <taxon>Embryophyta</taxon>
        <taxon>Tracheophyta</taxon>
        <taxon>Spermatophyta</taxon>
        <taxon>Magnoliopsida</taxon>
        <taxon>Liliopsida</taxon>
        <taxon>Poales</taxon>
        <taxon>Poaceae</taxon>
        <taxon>PACMAD clade</taxon>
        <taxon>Chloridoideae</taxon>
        <taxon>Eragrostideae</taxon>
        <taxon>Eragrostidinae</taxon>
        <taxon>Eragrostis</taxon>
    </lineage>
</organism>
<dbReference type="Gramene" id="TVU05584">
    <property type="protein sequence ID" value="TVU05584"/>
    <property type="gene ID" value="EJB05_48752"/>
</dbReference>
<dbReference type="AlphaFoldDB" id="A0A5J9T2T6"/>
<evidence type="ECO:0000259" key="1">
    <source>
        <dbReference type="PROSITE" id="PS50181"/>
    </source>
</evidence>
<dbReference type="EMBL" id="RWGY01000051">
    <property type="protein sequence ID" value="TVU05584.1"/>
    <property type="molecule type" value="Genomic_DNA"/>
</dbReference>
<proteinExistence type="predicted"/>
<sequence length="755" mass="84414">MEVAPQPEAPPTAGSDQDIALSLPPEILLEILARLPAKSVGRFRCVSRAWFAMLSSDHFVDLHARRANRRGHPRLLLNPVGSSYDGDVYSWRPGGAVERLMPDCFGDGTAVPLTTPCRGLILMWCTDYGGYFVCNPSTGAVLPLPDSKVPMKMIWRPTMSEAEPLPFFLDVSYGLGYCKLRKEYKVVRFFCHTEGENSVVTSASCEVFVLDKPAYWRPAAEQAPLCSVEEKNPAVFLSGHLHFLCSDGGITTFNVSDETFGSLPPPPGFENVSPGLTELDGCLCMCYFELDNTDCYHVSVLKDYKEARWEKLCCIDQSGWPEFQCMLLESLWVAPLGIYYSDNGEKIMFGTGACEVFAVDADGCSPEVLLTPDETIIGSCEDDNIPALGLYEESLMSVGRTIEEMIISSPTSKAWSDILKWLPTHSVLELSLVCREWRAMIMTDHFIRSHVIHANLNKSPRIMFIMDPRFGSYMDVEHCIAAHGPTLISTLACSQPCHGLNAGSCSFWGFVCNPAIGYCEHIEFEDHDGTFFAGRIGLGYNVELNRHVVVHITYEVKNMESRYYELQCKMRYVNDQKWHPIVPPPRPVADMPPTFVNGKIYWMVEPALGPITPTCEIIAFDVKTDEFEVVQGPPCTHESGCMAIIRLQDVLCVACSDRSANTLDIWMMKDSGIWSVEYRIELEEFSPDYLSENITPLAIDPKDGRILLNTGFSLGYYDPKKAALETIYTESRLEYGMKFCPIICEESLVCPLGPF</sequence>
<dbReference type="NCBIfam" id="TIGR01640">
    <property type="entry name" value="F_box_assoc_1"/>
    <property type="match status" value="2"/>
</dbReference>
<dbReference type="PROSITE" id="PS50181">
    <property type="entry name" value="FBOX"/>
    <property type="match status" value="1"/>
</dbReference>
<gene>
    <name evidence="2" type="ORF">EJB05_48752</name>
</gene>
<reference evidence="2 3" key="1">
    <citation type="journal article" date="2019" name="Sci. Rep.">
        <title>A high-quality genome of Eragrostis curvula grass provides insights into Poaceae evolution and supports new strategies to enhance forage quality.</title>
        <authorList>
            <person name="Carballo J."/>
            <person name="Santos B.A.C.M."/>
            <person name="Zappacosta D."/>
            <person name="Garbus I."/>
            <person name="Selva J.P."/>
            <person name="Gallo C.A."/>
            <person name="Diaz A."/>
            <person name="Albertini E."/>
            <person name="Caccamo M."/>
            <person name="Echenique V."/>
        </authorList>
    </citation>
    <scope>NUCLEOTIDE SEQUENCE [LARGE SCALE GENOMIC DNA]</scope>
    <source>
        <strain evidence="3">cv. Victoria</strain>
        <tissue evidence="2">Leaf</tissue>
    </source>
</reference>
<dbReference type="InterPro" id="IPR036047">
    <property type="entry name" value="F-box-like_dom_sf"/>
</dbReference>
<dbReference type="Pfam" id="PF08268">
    <property type="entry name" value="FBA_3"/>
    <property type="match status" value="1"/>
</dbReference>
<dbReference type="PANTHER" id="PTHR31672">
    <property type="entry name" value="BNACNNG10540D PROTEIN"/>
    <property type="match status" value="1"/>
</dbReference>
<dbReference type="InterPro" id="IPR050796">
    <property type="entry name" value="SCF_F-box_component"/>
</dbReference>